<dbReference type="Gene3D" id="2.160.10.10">
    <property type="entry name" value="Hexapeptide repeat proteins"/>
    <property type="match status" value="1"/>
</dbReference>
<dbReference type="Proteomes" id="UP000182058">
    <property type="component" value="Chromosome I"/>
</dbReference>
<dbReference type="InterPro" id="IPR011004">
    <property type="entry name" value="Trimer_LpxA-like_sf"/>
</dbReference>
<organism evidence="1 2">
    <name type="scientific">Pseudomonas psychrophila</name>
    <dbReference type="NCBI Taxonomy" id="122355"/>
    <lineage>
        <taxon>Bacteria</taxon>
        <taxon>Pseudomonadati</taxon>
        <taxon>Pseudomonadota</taxon>
        <taxon>Gammaproteobacteria</taxon>
        <taxon>Pseudomonadales</taxon>
        <taxon>Pseudomonadaceae</taxon>
        <taxon>Pseudomonas</taxon>
    </lineage>
</organism>
<dbReference type="SUPFAM" id="SSF51161">
    <property type="entry name" value="Trimeric LpxA-like enzymes"/>
    <property type="match status" value="1"/>
</dbReference>
<accession>A0ABY0VUX0</accession>
<evidence type="ECO:0000313" key="2">
    <source>
        <dbReference type="Proteomes" id="UP000182058"/>
    </source>
</evidence>
<protein>
    <submittedName>
        <fullName evidence="1">Maltose O-acetyltransferase</fullName>
    </submittedName>
</protein>
<dbReference type="PANTHER" id="PTHR23416:SF78">
    <property type="entry name" value="LIPOPOLYSACCHARIDE BIOSYNTHESIS O-ACETYL TRANSFERASE WBBJ-RELATED"/>
    <property type="match status" value="1"/>
</dbReference>
<sequence length="190" mass="20857">MFKKINTIYSRVVAKLSLKKCGNNFRLGHTSHIKGYKNIEIGNNFFAGPFLYLNTNEISSIAIGDDVMMGPSVKIISGNHIINYIHGPMNQSPPKKPGHDKGIIIENDVWIGVSTIVLDGAHISEGAVIGAGSIVNKFIPPYCVAVGNPIRIVKSRFTTSELTTLLNAKKSKLTIDHIIKELNKHEIKLI</sequence>
<reference evidence="1 2" key="1">
    <citation type="submission" date="2016-10" db="EMBL/GenBank/DDBJ databases">
        <authorList>
            <person name="Varghese N."/>
            <person name="Submissions S."/>
        </authorList>
    </citation>
    <scope>NUCLEOTIDE SEQUENCE [LARGE SCALE GENOMIC DNA]</scope>
    <source>
        <strain evidence="1 2">BS3667</strain>
    </source>
</reference>
<dbReference type="RefSeq" id="WP_048654703.1">
    <property type="nucleotide sequence ID" value="NZ_CP049044.1"/>
</dbReference>
<dbReference type="EMBL" id="LT629795">
    <property type="protein sequence ID" value="SDU57271.1"/>
    <property type="molecule type" value="Genomic_DNA"/>
</dbReference>
<gene>
    <name evidence="1" type="ORF">SAMN04490201_2762</name>
</gene>
<dbReference type="CDD" id="cd04647">
    <property type="entry name" value="LbH_MAT_like"/>
    <property type="match status" value="1"/>
</dbReference>
<dbReference type="InterPro" id="IPR051159">
    <property type="entry name" value="Hexapeptide_acetyltransf"/>
</dbReference>
<name>A0ABY0VUX0_9PSED</name>
<dbReference type="PANTHER" id="PTHR23416">
    <property type="entry name" value="SIALIC ACID SYNTHASE-RELATED"/>
    <property type="match status" value="1"/>
</dbReference>
<proteinExistence type="predicted"/>
<keyword evidence="2" id="KW-1185">Reference proteome</keyword>
<evidence type="ECO:0000313" key="1">
    <source>
        <dbReference type="EMBL" id="SDU57271.1"/>
    </source>
</evidence>
<dbReference type="GeneID" id="96620367"/>